<evidence type="ECO:0000259" key="5">
    <source>
        <dbReference type="Pfam" id="PF01420"/>
    </source>
</evidence>
<keyword evidence="2" id="KW-0680">Restriction system</keyword>
<protein>
    <submittedName>
        <fullName evidence="6">Restriction endonuclease S subunit</fullName>
    </submittedName>
</protein>
<dbReference type="InterPro" id="IPR000055">
    <property type="entry name" value="Restrct_endonuc_typeI_TRD"/>
</dbReference>
<accession>L0H250</accession>
<dbReference type="InterPro" id="IPR044946">
    <property type="entry name" value="Restrct_endonuc_typeI_TRD_sf"/>
</dbReference>
<feature type="domain" description="Type I restriction modification DNA specificity" evidence="5">
    <location>
        <begin position="88"/>
        <end position="202"/>
    </location>
</feature>
<evidence type="ECO:0000256" key="1">
    <source>
        <dbReference type="ARBA" id="ARBA00010923"/>
    </source>
</evidence>
<evidence type="ECO:0000256" key="3">
    <source>
        <dbReference type="ARBA" id="ARBA00023125"/>
    </source>
</evidence>
<proteinExistence type="inferred from homology"/>
<dbReference type="PATRIC" id="fig|765912.4.peg.3384"/>
<evidence type="ECO:0000256" key="4">
    <source>
        <dbReference type="SAM" id="Coils"/>
    </source>
</evidence>
<keyword evidence="4" id="KW-0175">Coiled coil</keyword>
<evidence type="ECO:0000313" key="6">
    <source>
        <dbReference type="EMBL" id="AGA92117.1"/>
    </source>
</evidence>
<keyword evidence="6" id="KW-0540">Nuclease</keyword>
<dbReference type="OrthoDB" id="9798929at2"/>
<keyword evidence="3" id="KW-0238">DNA-binding</keyword>
<dbReference type="PANTHER" id="PTHR43140">
    <property type="entry name" value="TYPE-1 RESTRICTION ENZYME ECOKI SPECIFICITY PROTEIN"/>
    <property type="match status" value="1"/>
</dbReference>
<dbReference type="AlphaFoldDB" id="L0H250"/>
<keyword evidence="7" id="KW-1185">Reference proteome</keyword>
<dbReference type="Gene3D" id="3.90.220.20">
    <property type="entry name" value="DNA methylase specificity domains"/>
    <property type="match status" value="2"/>
</dbReference>
<sequence length="447" mass="50612">MRLNSGANEIPLDFKDSGIDWLGAIPSHWDVAPLRTRFRVELGKMLDSNRIDSYRLSPYLRNIDVQWDEINVKSLPEMTFEDRELARYSLADGDLLVCEGGEVGRAAIWSAPISPCFYQKALHRLRAVDGMTLPRFMYYLLVMSAGIGVFRANGNPNTIDHLTAEAFRSYKFPWPPIEEQVRISLFLDDKTARIDGLIEKKRALLDRLTEKRQALITRAVTKGLNPDAPMKPSGIDWLGDIPAHWRLVPLKRLGQVRSGITKGKFYTNEETVVLPYLRVANVQDGWLDLKEIAEIEIRVADVHKYSLKHGDVLMNEGGDNDKLGRGTVWKLQISPCLHQNHVFAVRLGALDPEWIARCTEAAYAKFHFFRRAVQSTNLASISRTTVADLPIPLPSTDEIFRILEHLNSELDRLSMQIDKIDQTVGLLSEYRSAVITAAVTGQIPELR</sequence>
<keyword evidence="6" id="KW-0255">Endonuclease</keyword>
<dbReference type="HOGENOM" id="CLU_021095_10_0_6"/>
<name>L0H250_9GAMM</name>
<dbReference type="STRING" id="765912.Thimo_3452"/>
<dbReference type="Proteomes" id="UP000010816">
    <property type="component" value="Chromosome"/>
</dbReference>
<dbReference type="GO" id="GO:0009307">
    <property type="term" value="P:DNA restriction-modification system"/>
    <property type="evidence" value="ECO:0007669"/>
    <property type="project" value="UniProtKB-KW"/>
</dbReference>
<dbReference type="SUPFAM" id="SSF116734">
    <property type="entry name" value="DNA methylase specificity domain"/>
    <property type="match status" value="2"/>
</dbReference>
<evidence type="ECO:0000313" key="7">
    <source>
        <dbReference type="Proteomes" id="UP000010816"/>
    </source>
</evidence>
<feature type="coiled-coil region" evidence="4">
    <location>
        <begin position="187"/>
        <end position="218"/>
    </location>
</feature>
<dbReference type="Pfam" id="PF01420">
    <property type="entry name" value="Methylase_S"/>
    <property type="match status" value="1"/>
</dbReference>
<dbReference type="InterPro" id="IPR051212">
    <property type="entry name" value="Type-I_RE_S_subunit"/>
</dbReference>
<dbReference type="GO" id="GO:0003677">
    <property type="term" value="F:DNA binding"/>
    <property type="evidence" value="ECO:0007669"/>
    <property type="project" value="UniProtKB-KW"/>
</dbReference>
<dbReference type="REBASE" id="58671">
    <property type="entry name" value="S.Tmo8321ORF3451P"/>
</dbReference>
<dbReference type="EMBL" id="CP003051">
    <property type="protein sequence ID" value="AGA92117.1"/>
    <property type="molecule type" value="Genomic_DNA"/>
</dbReference>
<dbReference type="eggNOG" id="COG0732">
    <property type="taxonomic scope" value="Bacteria"/>
</dbReference>
<dbReference type="PANTHER" id="PTHR43140:SF1">
    <property type="entry name" value="TYPE I RESTRICTION ENZYME ECOKI SPECIFICITY SUBUNIT"/>
    <property type="match status" value="1"/>
</dbReference>
<dbReference type="GO" id="GO:0004519">
    <property type="term" value="F:endonuclease activity"/>
    <property type="evidence" value="ECO:0007669"/>
    <property type="project" value="UniProtKB-KW"/>
</dbReference>
<dbReference type="CDD" id="cd17253">
    <property type="entry name" value="RMtype1_S_Eco933I-TRD2-CR2_like"/>
    <property type="match status" value="2"/>
</dbReference>
<evidence type="ECO:0000256" key="2">
    <source>
        <dbReference type="ARBA" id="ARBA00022747"/>
    </source>
</evidence>
<keyword evidence="6" id="KW-0378">Hydrolase</keyword>
<gene>
    <name evidence="6" type="ORF">Thimo_3452</name>
</gene>
<reference evidence="6 7" key="1">
    <citation type="submission" date="2011-09" db="EMBL/GenBank/DDBJ databases">
        <title>Complete sequence of chromosome of Thioflavicoccus mobilis 8321.</title>
        <authorList>
            <consortium name="US DOE Joint Genome Institute"/>
            <person name="Lucas S."/>
            <person name="Han J."/>
            <person name="Lapidus A."/>
            <person name="Cheng J.-F."/>
            <person name="Goodwin L."/>
            <person name="Pitluck S."/>
            <person name="Peters L."/>
            <person name="Ovchinnikova G."/>
            <person name="Lu M."/>
            <person name="Detter J.C."/>
            <person name="Han C."/>
            <person name="Tapia R."/>
            <person name="Land M."/>
            <person name="Hauser L."/>
            <person name="Kyrpides N."/>
            <person name="Ivanova N."/>
            <person name="Pagani I."/>
            <person name="Vogl K."/>
            <person name="Liu Z."/>
            <person name="Imhoff J."/>
            <person name="Thiel V."/>
            <person name="Frigaard N.-U."/>
            <person name="Bryant D."/>
            <person name="Woyke T."/>
        </authorList>
    </citation>
    <scope>NUCLEOTIDE SEQUENCE [LARGE SCALE GENOMIC DNA]</scope>
    <source>
        <strain evidence="6 7">8321</strain>
    </source>
</reference>
<organism evidence="6 7">
    <name type="scientific">Thioflavicoccus mobilis 8321</name>
    <dbReference type="NCBI Taxonomy" id="765912"/>
    <lineage>
        <taxon>Bacteria</taxon>
        <taxon>Pseudomonadati</taxon>
        <taxon>Pseudomonadota</taxon>
        <taxon>Gammaproteobacteria</taxon>
        <taxon>Chromatiales</taxon>
        <taxon>Chromatiaceae</taxon>
        <taxon>Thioflavicoccus</taxon>
    </lineage>
</organism>
<comment type="similarity">
    <text evidence="1">Belongs to the type-I restriction system S methylase family.</text>
</comment>
<dbReference type="KEGG" id="tmb:Thimo_3452"/>
<dbReference type="Gene3D" id="1.10.287.1120">
    <property type="entry name" value="Bipartite methylase S protein"/>
    <property type="match status" value="1"/>
</dbReference>